<dbReference type="GO" id="GO:0000126">
    <property type="term" value="C:transcription factor TFIIIB complex"/>
    <property type="evidence" value="ECO:0007669"/>
    <property type="project" value="TreeGrafter"/>
</dbReference>
<sequence>MDSFDDILGEPAANRAQAGAKFRPKAKPRPRKETPAVVHPTISSNTKEDTAILPITDVGTLESIRPADVDNKLNNEFGSSIANSAENFTKNNEGSFSGVPNLDDTTKLILVNPSSQVVATSEDVVSIDALPKGVAVTDINGDWHFSFRQSETEVKIYFSFKLYLPLLLVEFSSNSFHEEDPYNGEEAFASEQGRGSDDDEPNYEVPISDRLINYQSYMDKTPRTRWSKQDTELFYEAVRQFGTDFSMIQQLFPGRTCHQVKLKFKKEERQYPFRLSEALASRSKDHSHFQLVIERLQQASQAEEHSNREDSVGLTGEEGVEGLETETNEAAKPEEDEEVVIKDQEADFAEVHSPVKSYASDDGPDDWI</sequence>
<dbReference type="AlphaFoldDB" id="A0AAW0KUF5"/>
<feature type="region of interest" description="Disordered" evidence="1">
    <location>
        <begin position="1"/>
        <end position="41"/>
    </location>
</feature>
<name>A0AAW0KUF5_QUESU</name>
<feature type="region of interest" description="Disordered" evidence="1">
    <location>
        <begin position="298"/>
        <end position="368"/>
    </location>
</feature>
<dbReference type="PROSITE" id="PS51293">
    <property type="entry name" value="SANT"/>
    <property type="match status" value="1"/>
</dbReference>
<dbReference type="SUPFAM" id="SSF46689">
    <property type="entry name" value="Homeodomain-like"/>
    <property type="match status" value="1"/>
</dbReference>
<accession>A0AAW0KUF5</accession>
<gene>
    <name evidence="3" type="primary">bdp1</name>
    <name evidence="3" type="ORF">CFP56_014108</name>
</gene>
<proteinExistence type="predicted"/>
<keyword evidence="4" id="KW-1185">Reference proteome</keyword>
<dbReference type="InterPro" id="IPR017884">
    <property type="entry name" value="SANT_dom"/>
</dbReference>
<dbReference type="InterPro" id="IPR009057">
    <property type="entry name" value="Homeodomain-like_sf"/>
</dbReference>
<evidence type="ECO:0000259" key="2">
    <source>
        <dbReference type="PROSITE" id="PS51293"/>
    </source>
</evidence>
<dbReference type="PANTHER" id="PTHR22929">
    <property type="entry name" value="RNA POLYMERASE III TRANSCRIPTION INITIATION FACTOR B"/>
    <property type="match status" value="1"/>
</dbReference>
<dbReference type="GO" id="GO:0001156">
    <property type="term" value="F:TFIIIC-class transcription factor complex binding"/>
    <property type="evidence" value="ECO:0007669"/>
    <property type="project" value="TreeGrafter"/>
</dbReference>
<dbReference type="PANTHER" id="PTHR22929:SF0">
    <property type="entry name" value="TRANSCRIPTION FACTOR TFIIIB COMPONENT B'' HOMOLOG"/>
    <property type="match status" value="1"/>
</dbReference>
<protein>
    <submittedName>
        <fullName evidence="3">Transcription factor tfiiib component b</fullName>
    </submittedName>
</protein>
<dbReference type="GO" id="GO:0070898">
    <property type="term" value="P:RNA polymerase III preinitiation complex assembly"/>
    <property type="evidence" value="ECO:0007669"/>
    <property type="project" value="TreeGrafter"/>
</dbReference>
<dbReference type="EMBL" id="PKMF04000223">
    <property type="protein sequence ID" value="KAK7842311.1"/>
    <property type="molecule type" value="Genomic_DNA"/>
</dbReference>
<dbReference type="SMART" id="SM00717">
    <property type="entry name" value="SANT"/>
    <property type="match status" value="1"/>
</dbReference>
<evidence type="ECO:0000313" key="4">
    <source>
        <dbReference type="Proteomes" id="UP000237347"/>
    </source>
</evidence>
<dbReference type="Proteomes" id="UP000237347">
    <property type="component" value="Unassembled WGS sequence"/>
</dbReference>
<feature type="domain" description="SANT" evidence="2">
    <location>
        <begin position="221"/>
        <end position="269"/>
    </location>
</feature>
<feature type="compositionally biased region" description="Basic and acidic residues" evidence="1">
    <location>
        <begin position="329"/>
        <end position="345"/>
    </location>
</feature>
<dbReference type="Pfam" id="PF15963">
    <property type="entry name" value="Myb_DNA-bind_7"/>
    <property type="match status" value="1"/>
</dbReference>
<dbReference type="Gene3D" id="1.10.10.60">
    <property type="entry name" value="Homeodomain-like"/>
    <property type="match status" value="1"/>
</dbReference>
<reference evidence="3 4" key="1">
    <citation type="journal article" date="2018" name="Sci. Data">
        <title>The draft genome sequence of cork oak.</title>
        <authorList>
            <person name="Ramos A.M."/>
            <person name="Usie A."/>
            <person name="Barbosa P."/>
            <person name="Barros P.M."/>
            <person name="Capote T."/>
            <person name="Chaves I."/>
            <person name="Simoes F."/>
            <person name="Abreu I."/>
            <person name="Carrasquinho I."/>
            <person name="Faro C."/>
            <person name="Guimaraes J.B."/>
            <person name="Mendonca D."/>
            <person name="Nobrega F."/>
            <person name="Rodrigues L."/>
            <person name="Saibo N.J.M."/>
            <person name="Varela M.C."/>
            <person name="Egas C."/>
            <person name="Matos J."/>
            <person name="Miguel C.M."/>
            <person name="Oliveira M.M."/>
            <person name="Ricardo C.P."/>
            <person name="Goncalves S."/>
        </authorList>
    </citation>
    <scope>NUCLEOTIDE SEQUENCE [LARGE SCALE GENOMIC DNA]</scope>
    <source>
        <strain evidence="4">cv. HL8</strain>
    </source>
</reference>
<feature type="compositionally biased region" description="Basic and acidic residues" evidence="1">
    <location>
        <begin position="302"/>
        <end position="311"/>
    </location>
</feature>
<evidence type="ECO:0000256" key="1">
    <source>
        <dbReference type="SAM" id="MobiDB-lite"/>
    </source>
</evidence>
<dbReference type="InterPro" id="IPR001005">
    <property type="entry name" value="SANT/Myb"/>
</dbReference>
<dbReference type="CDD" id="cd00167">
    <property type="entry name" value="SANT"/>
    <property type="match status" value="1"/>
</dbReference>
<feature type="compositionally biased region" description="Acidic residues" evidence="1">
    <location>
        <begin position="318"/>
        <end position="327"/>
    </location>
</feature>
<comment type="caution">
    <text evidence="3">The sequence shown here is derived from an EMBL/GenBank/DDBJ whole genome shotgun (WGS) entry which is preliminary data.</text>
</comment>
<dbReference type="InterPro" id="IPR039467">
    <property type="entry name" value="TFIIIB_B''_Myb"/>
</dbReference>
<organism evidence="3 4">
    <name type="scientific">Quercus suber</name>
    <name type="common">Cork oak</name>
    <dbReference type="NCBI Taxonomy" id="58331"/>
    <lineage>
        <taxon>Eukaryota</taxon>
        <taxon>Viridiplantae</taxon>
        <taxon>Streptophyta</taxon>
        <taxon>Embryophyta</taxon>
        <taxon>Tracheophyta</taxon>
        <taxon>Spermatophyta</taxon>
        <taxon>Magnoliopsida</taxon>
        <taxon>eudicotyledons</taxon>
        <taxon>Gunneridae</taxon>
        <taxon>Pentapetalae</taxon>
        <taxon>rosids</taxon>
        <taxon>fabids</taxon>
        <taxon>Fagales</taxon>
        <taxon>Fagaceae</taxon>
        <taxon>Quercus</taxon>
    </lineage>
</organism>
<evidence type="ECO:0000313" key="3">
    <source>
        <dbReference type="EMBL" id="KAK7842311.1"/>
    </source>
</evidence>